<dbReference type="Proteomes" id="UP000031523">
    <property type="component" value="Chromosome"/>
</dbReference>
<feature type="domain" description="Teneurin-like YD-shell" evidence="5">
    <location>
        <begin position="561"/>
        <end position="700"/>
    </location>
</feature>
<dbReference type="SUPFAM" id="SSF140453">
    <property type="entry name" value="EsxAB dimer-like"/>
    <property type="match status" value="1"/>
</dbReference>
<dbReference type="InterPro" id="IPR050708">
    <property type="entry name" value="T6SS_VgrG/RHS"/>
</dbReference>
<protein>
    <submittedName>
        <fullName evidence="7">Rhs protein</fullName>
    </submittedName>
</protein>
<feature type="domain" description="DUF6531" evidence="4">
    <location>
        <begin position="303"/>
        <end position="374"/>
    </location>
</feature>
<dbReference type="KEGG" id="sals:SLNWT_4576"/>
<evidence type="ECO:0000259" key="3">
    <source>
        <dbReference type="Pfam" id="PF15657"/>
    </source>
</evidence>
<dbReference type="InterPro" id="IPR036689">
    <property type="entry name" value="ESAT-6-like_sf"/>
</dbReference>
<dbReference type="InterPro" id="IPR022385">
    <property type="entry name" value="Rhs_assc_core"/>
</dbReference>
<dbReference type="Pfam" id="PF05593">
    <property type="entry name" value="RHS_repeat"/>
    <property type="match status" value="3"/>
</dbReference>
<dbReference type="EMBL" id="CP010519">
    <property type="protein sequence ID" value="AJE84952.1"/>
    <property type="molecule type" value="Genomic_DNA"/>
</dbReference>
<dbReference type="Pfam" id="PF25547">
    <property type="entry name" value="WXG100_2"/>
    <property type="match status" value="1"/>
</dbReference>
<evidence type="ECO:0000259" key="6">
    <source>
        <dbReference type="Pfam" id="PF25547"/>
    </source>
</evidence>
<evidence type="ECO:0000259" key="4">
    <source>
        <dbReference type="Pfam" id="PF20148"/>
    </source>
</evidence>
<keyword evidence="8" id="KW-1185">Reference proteome</keyword>
<sequence length="1473" mass="164257">MVDLNPLHYINKFNHMAGDNMASMMEFLGISDPAVDPDGIREIAKKWRALAKAVDESVKDAENALKDVDWEGKTARAFFKRAKKVRTHASKMADSLHDGADALDKFADEAHELLTELNVIIVEIIEVEMVSLGLSVLTGGASAVVGNLAAGARFAKAMALIGRIEHAGTAMARTIRAVVEVIKGLSRALKALKEIKTIARVGKMAGEGAKYAALDALLKDPSTFKDPGKLAETLAMGAALGVGLGGLGKLLGKGLGKLKPKDLSKLRSALKLDCSALNRLKARPGWDKLPASVRNALKKFVRDPIDVATGDMALTRKDVELPGVLPLILERTHVSSYRHGGWFGPTWSSVIDQRVQVDDEGAVFLAADSSRLCFPLPDEESNEPVLPETPGSRLMLTWDTDLEGALRVTDPETGYVRVFHSPVPAAAGDAVDLPLQYLQDRNGNRITVEYDTHLGDLPCRIVHSGGYRLALDHHPTLPRITGLRLLDPDEPGTTLLTFGYDEDGHLIEEYNSSGLPRRYTYDPEGRLTSWTDRNGTTYWYRYDEGGRVVETGGSGGALASTLSYDDEARITRVTDSLGHTRTYAYNAGCRLIRETDPLGNVTRQEWDEQLQLITRTDALGRTTRYVYDDQGHPTYVVRPDGKQHTAEYDALGLPTRVTEPDGSVWAQEFSESGQLTATVDPAGRTTRYEYDSAGHLVASVEATGGRITFRNNAAGLAVESADALGAVTRWERDSWGRICAATDPLGNRTTTLWTPDGKPAERTAPDGSTETWTYDSEGNCLTHTDALGANTHFEYGHFNLPMARTGPDGVRHEFVHDTELRLIQIVGPQGLTWSYRFNAASRLVSETDFDNRTQHYEYDPVGYLTSRTTALSRRITYERNVLGQVVRKDADGQLTTYVYDDNDRLVEASGPEVTLALRRDAQGRVLSETVAGRELRYHYDEDGLRRGRTTPAGIRSAWRFDPAGRPEELVVSGHRVLFSHDAAGREVSRRIGDALVLDQAYDVAGRRTEQTVTGARGLVHRRGYQYRADGNLVRISEAEETRTFDLDIAGRITGARTDDWVEAYRYDPMGNQAHAEWPRSHPGADACGPRNYEGTRLVRAGRVRYEYDQAGRVTLRQRSRLSRRPDSWRYTWDAEDRLTQVITPDGTVWRYVYDPYGRRVAKLRMAADGRTEEERTDFTWDDTVLCEQTTRAPELRRPVTLTWEHDGHRPLTQTESLLPSTTNDLGEESQQAVDRRFYAIASDLVGSPTELVDLDGEVAWHSRSTAWGLTTWSADNTTYTPLRFPGQYFDPESHLHYNCMRYYDPETGRYASPDPLGLAPAPNPVTYVENPHQWSDPLGLASDYNPVFANRREAFNHARDMAGVPRSSQPIRQWEVGGDPLQARRPNYEYSPYDPMADKKLDPRAGWGRYYQYDTPQGMRVVAEHTADPEAPHPHFHAGQPQKDAPRDIDMQRKTYKQIMPKHHLYYEKGPCG</sequence>
<proteinExistence type="predicted"/>
<evidence type="ECO:0000256" key="2">
    <source>
        <dbReference type="SAM" id="MobiDB-lite"/>
    </source>
</evidence>
<dbReference type="PANTHER" id="PTHR32305">
    <property type="match status" value="1"/>
</dbReference>
<dbReference type="Pfam" id="PF20148">
    <property type="entry name" value="DUF6531"/>
    <property type="match status" value="1"/>
</dbReference>
<dbReference type="PANTHER" id="PTHR32305:SF15">
    <property type="entry name" value="PROTEIN RHSA-RELATED"/>
    <property type="match status" value="1"/>
</dbReference>
<accession>A0A0B5F3T2</accession>
<dbReference type="Pfam" id="PF15657">
    <property type="entry name" value="Tox-HNH-EHHH"/>
    <property type="match status" value="1"/>
</dbReference>
<evidence type="ECO:0000259" key="5">
    <source>
        <dbReference type="Pfam" id="PF25023"/>
    </source>
</evidence>
<dbReference type="Gene3D" id="1.10.287.1060">
    <property type="entry name" value="ESAT-6-like"/>
    <property type="match status" value="1"/>
</dbReference>
<dbReference type="InterPro" id="IPR031325">
    <property type="entry name" value="RHS_repeat"/>
</dbReference>
<dbReference type="SUPFAM" id="SSF50993">
    <property type="entry name" value="Peptidase/esterase 'gauge' domain"/>
    <property type="match status" value="1"/>
</dbReference>
<evidence type="ECO:0000256" key="1">
    <source>
        <dbReference type="ARBA" id="ARBA00022737"/>
    </source>
</evidence>
<dbReference type="InterPro" id="IPR045351">
    <property type="entry name" value="DUF6531"/>
</dbReference>
<keyword evidence="1" id="KW-0677">Repeat</keyword>
<gene>
    <name evidence="7" type="ORF">SLNWT_4576</name>
</gene>
<feature type="domain" description="Outer membrane channel protein CpnT-like N-terminal" evidence="6">
    <location>
        <begin position="33"/>
        <end position="150"/>
    </location>
</feature>
<feature type="region of interest" description="Disordered" evidence="2">
    <location>
        <begin position="749"/>
        <end position="771"/>
    </location>
</feature>
<feature type="domain" description="HNH/Endo VII superfamily nuclease toxins" evidence="3">
    <location>
        <begin position="1407"/>
        <end position="1467"/>
    </location>
</feature>
<dbReference type="InterPro" id="IPR057746">
    <property type="entry name" value="CpnT-like_N"/>
</dbReference>
<organism evidence="7 8">
    <name type="scientific">Streptomyces albus (strain ATCC 21838 / DSM 41398 / FERM P-419 / JCM 4703 / NBRC 107858)</name>
    <dbReference type="NCBI Taxonomy" id="1081613"/>
    <lineage>
        <taxon>Bacteria</taxon>
        <taxon>Bacillati</taxon>
        <taxon>Actinomycetota</taxon>
        <taxon>Actinomycetes</taxon>
        <taxon>Kitasatosporales</taxon>
        <taxon>Streptomycetaceae</taxon>
        <taxon>Streptomyces</taxon>
    </lineage>
</organism>
<dbReference type="Gene3D" id="2.180.10.10">
    <property type="entry name" value="RHS repeat-associated core"/>
    <property type="match status" value="3"/>
</dbReference>
<reference evidence="7 8" key="1">
    <citation type="submission" date="2015-01" db="EMBL/GenBank/DDBJ databases">
        <title>Enhanced salinomycin production by adjusting the supply of polyketide extender units in Streptomyce albus DSM 41398.</title>
        <authorList>
            <person name="Lu C."/>
        </authorList>
    </citation>
    <scope>NUCLEOTIDE SEQUENCE [LARGE SCALE GENOMIC DNA]</scope>
    <source>
        <strain evidence="8">ATCC 21838 / DSM 41398 / FERM P-419 / JCM 4703 / NBRC 107858</strain>
    </source>
</reference>
<dbReference type="InterPro" id="IPR056823">
    <property type="entry name" value="TEN-like_YD-shell"/>
</dbReference>
<dbReference type="InterPro" id="IPR028048">
    <property type="entry name" value="Tox-HNH-EHHH"/>
</dbReference>
<dbReference type="NCBIfam" id="TIGR03696">
    <property type="entry name" value="Rhs_assc_core"/>
    <property type="match status" value="1"/>
</dbReference>
<name>A0A0B5F3T2_STRA4</name>
<evidence type="ECO:0000313" key="7">
    <source>
        <dbReference type="EMBL" id="AJE84952.1"/>
    </source>
</evidence>
<dbReference type="Pfam" id="PF25023">
    <property type="entry name" value="TEN_YD-shell"/>
    <property type="match status" value="2"/>
</dbReference>
<dbReference type="NCBIfam" id="TIGR01643">
    <property type="entry name" value="YD_repeat_2x"/>
    <property type="match status" value="10"/>
</dbReference>
<feature type="domain" description="Teneurin-like YD-shell" evidence="5">
    <location>
        <begin position="769"/>
        <end position="905"/>
    </location>
</feature>
<evidence type="ECO:0000313" key="8">
    <source>
        <dbReference type="Proteomes" id="UP000031523"/>
    </source>
</evidence>
<dbReference type="InterPro" id="IPR006530">
    <property type="entry name" value="YD"/>
</dbReference>
<feature type="region of interest" description="Disordered" evidence="2">
    <location>
        <begin position="1429"/>
        <end position="1450"/>
    </location>
</feature>